<sequence>MRAKLWHLQCLQRCESLRAEQGKASGAQSSAHREPSCSSRQSASGADQRHQVAAEVAPASVAPVDTNATRPKPARLPSPQPAPSPSADQHHQLAVDLALASIAPVAVQGHSPAVAPSPEQTSTTSSPSTSP</sequence>
<proteinExistence type="predicted"/>
<comment type="caution">
    <text evidence="2">The sequence shown here is derived from an EMBL/GenBank/DDBJ whole genome shotgun (WGS) entry which is preliminary data.</text>
</comment>
<protein>
    <submittedName>
        <fullName evidence="2">Uncharacterized protein</fullName>
    </submittedName>
</protein>
<feature type="compositionally biased region" description="Low complexity" evidence="1">
    <location>
        <begin position="53"/>
        <end position="64"/>
    </location>
</feature>
<dbReference type="EMBL" id="JAPTSV010000014">
    <property type="protein sequence ID" value="KAJ1520442.1"/>
    <property type="molecule type" value="Genomic_DNA"/>
</dbReference>
<accession>A0AAV7X6W9</accession>
<reference evidence="2" key="1">
    <citation type="submission" date="2022-12" db="EMBL/GenBank/DDBJ databases">
        <title>Chromosome-level genome assembly of the bean flower thrips Megalurothrips usitatus.</title>
        <authorList>
            <person name="Ma L."/>
            <person name="Liu Q."/>
            <person name="Li H."/>
            <person name="Cai W."/>
        </authorList>
    </citation>
    <scope>NUCLEOTIDE SEQUENCE</scope>
    <source>
        <strain evidence="2">Cailab_2022a</strain>
    </source>
</reference>
<evidence type="ECO:0000313" key="2">
    <source>
        <dbReference type="EMBL" id="KAJ1520442.1"/>
    </source>
</evidence>
<dbReference type="AlphaFoldDB" id="A0AAV7X6W9"/>
<keyword evidence="3" id="KW-1185">Reference proteome</keyword>
<evidence type="ECO:0000256" key="1">
    <source>
        <dbReference type="SAM" id="MobiDB-lite"/>
    </source>
</evidence>
<organism evidence="2 3">
    <name type="scientific">Megalurothrips usitatus</name>
    <name type="common">bean blossom thrips</name>
    <dbReference type="NCBI Taxonomy" id="439358"/>
    <lineage>
        <taxon>Eukaryota</taxon>
        <taxon>Metazoa</taxon>
        <taxon>Ecdysozoa</taxon>
        <taxon>Arthropoda</taxon>
        <taxon>Hexapoda</taxon>
        <taxon>Insecta</taxon>
        <taxon>Pterygota</taxon>
        <taxon>Neoptera</taxon>
        <taxon>Paraneoptera</taxon>
        <taxon>Thysanoptera</taxon>
        <taxon>Terebrantia</taxon>
        <taxon>Thripoidea</taxon>
        <taxon>Thripidae</taxon>
        <taxon>Megalurothrips</taxon>
    </lineage>
</organism>
<feature type="compositionally biased region" description="Pro residues" evidence="1">
    <location>
        <begin position="74"/>
        <end position="84"/>
    </location>
</feature>
<dbReference type="Proteomes" id="UP001075354">
    <property type="component" value="Chromosome 14"/>
</dbReference>
<feature type="region of interest" description="Disordered" evidence="1">
    <location>
        <begin position="19"/>
        <end position="95"/>
    </location>
</feature>
<feature type="compositionally biased region" description="Polar residues" evidence="1">
    <location>
        <begin position="26"/>
        <end position="45"/>
    </location>
</feature>
<name>A0AAV7X6W9_9NEOP</name>
<feature type="compositionally biased region" description="Low complexity" evidence="1">
    <location>
        <begin position="116"/>
        <end position="131"/>
    </location>
</feature>
<feature type="region of interest" description="Disordered" evidence="1">
    <location>
        <begin position="109"/>
        <end position="131"/>
    </location>
</feature>
<evidence type="ECO:0000313" key="3">
    <source>
        <dbReference type="Proteomes" id="UP001075354"/>
    </source>
</evidence>
<gene>
    <name evidence="2" type="ORF">ONE63_003573</name>
</gene>